<dbReference type="PANTHER" id="PTHR15885:SF1">
    <property type="entry name" value="COILED-COIL DOMAIN-CONTAINING PROTEIN 174"/>
    <property type="match status" value="1"/>
</dbReference>
<evidence type="ECO:0000313" key="4">
    <source>
        <dbReference type="EnsemblMetazoa" id="ADIR009997-PA"/>
    </source>
</evidence>
<organism evidence="4 5">
    <name type="scientific">Anopheles dirus</name>
    <dbReference type="NCBI Taxonomy" id="7168"/>
    <lineage>
        <taxon>Eukaryota</taxon>
        <taxon>Metazoa</taxon>
        <taxon>Ecdysozoa</taxon>
        <taxon>Arthropoda</taxon>
        <taxon>Hexapoda</taxon>
        <taxon>Insecta</taxon>
        <taxon>Pterygota</taxon>
        <taxon>Neoptera</taxon>
        <taxon>Endopterygota</taxon>
        <taxon>Diptera</taxon>
        <taxon>Nematocera</taxon>
        <taxon>Culicoidea</taxon>
        <taxon>Culicidae</taxon>
        <taxon>Anophelinae</taxon>
        <taxon>Anopheles</taxon>
    </lineage>
</organism>
<feature type="compositionally biased region" description="Polar residues" evidence="2">
    <location>
        <begin position="214"/>
        <end position="224"/>
    </location>
</feature>
<proteinExistence type="predicted"/>
<protein>
    <recommendedName>
        <fullName evidence="3">CCDC174 alpha/beta GRSR domain-containing protein</fullName>
    </recommendedName>
</protein>
<accession>A0A182NQR2</accession>
<feature type="region of interest" description="Disordered" evidence="2">
    <location>
        <begin position="186"/>
        <end position="245"/>
    </location>
</feature>
<feature type="region of interest" description="Disordered" evidence="2">
    <location>
        <begin position="116"/>
        <end position="159"/>
    </location>
</feature>
<dbReference type="AlphaFoldDB" id="A0A182NQR2"/>
<dbReference type="InterPro" id="IPR057464">
    <property type="entry name" value="CCDC174_GRSR"/>
</dbReference>
<evidence type="ECO:0000259" key="3">
    <source>
        <dbReference type="Pfam" id="PF25449"/>
    </source>
</evidence>
<dbReference type="GO" id="GO:0005634">
    <property type="term" value="C:nucleus"/>
    <property type="evidence" value="ECO:0007669"/>
    <property type="project" value="TreeGrafter"/>
</dbReference>
<dbReference type="PANTHER" id="PTHR15885">
    <property type="entry name" value="COILED-COIL DOMAIN-CONTAINING PROTEIN 174"/>
    <property type="match status" value="1"/>
</dbReference>
<feature type="region of interest" description="Disordered" evidence="2">
    <location>
        <begin position="28"/>
        <end position="82"/>
    </location>
</feature>
<reference evidence="4" key="2">
    <citation type="submission" date="2020-05" db="UniProtKB">
        <authorList>
            <consortium name="EnsemblMetazoa"/>
        </authorList>
    </citation>
    <scope>IDENTIFICATION</scope>
    <source>
        <strain evidence="4">WRAIR2</strain>
    </source>
</reference>
<sequence length="281" mass="31653">MNDPNRKIEIDKSSLLSLKAELLRKQAEVGRAKATSSIEDFVPKKVPKPEKDADSSTKRKERREKKAKSQPTVTELEDSAQLARSKQMLQAKAKYYERMVASGGALNSDENSLVMFNKKKQDTKPAYNLSEESAHDDSSSSSSSSGSDVDDEGDDGKWVEYTDCLGRTRKCLKEDLKDCLARDRELQQSMAPREGQRREDFQDPPKADAPVSKTIDQPTTTNRGYSDAEMEDGEIVGPMPPAMASDADIGERFRVMREQWVEQEEANMEKDSIHYQDVLFD</sequence>
<name>A0A182NQR2_9DIPT</name>
<feature type="domain" description="CCDC174 alpha/beta GRSR" evidence="3">
    <location>
        <begin position="158"/>
        <end position="187"/>
    </location>
</feature>
<dbReference type="VEuPathDB" id="VectorBase:ADIR009997"/>
<feature type="compositionally biased region" description="Basic and acidic residues" evidence="2">
    <location>
        <begin position="194"/>
        <end position="206"/>
    </location>
</feature>
<evidence type="ECO:0000256" key="1">
    <source>
        <dbReference type="ARBA" id="ARBA00023054"/>
    </source>
</evidence>
<keyword evidence="5" id="KW-1185">Reference proteome</keyword>
<keyword evidence="1" id="KW-0175">Coiled coil</keyword>
<feature type="compositionally biased region" description="Basic residues" evidence="2">
    <location>
        <begin position="59"/>
        <end position="68"/>
    </location>
</feature>
<dbReference type="EnsemblMetazoa" id="ADIR009997-RA">
    <property type="protein sequence ID" value="ADIR009997-PA"/>
    <property type="gene ID" value="ADIR009997"/>
</dbReference>
<reference evidence="5" key="1">
    <citation type="submission" date="2013-03" db="EMBL/GenBank/DDBJ databases">
        <title>The Genome Sequence of Anopheles dirus WRAIR2.</title>
        <authorList>
            <consortium name="The Broad Institute Genomics Platform"/>
            <person name="Neafsey D.E."/>
            <person name="Walton C."/>
            <person name="Walker B."/>
            <person name="Young S.K."/>
            <person name="Zeng Q."/>
            <person name="Gargeya S."/>
            <person name="Fitzgerald M."/>
            <person name="Haas B."/>
            <person name="Abouelleil A."/>
            <person name="Allen A.W."/>
            <person name="Alvarado L."/>
            <person name="Arachchi H.M."/>
            <person name="Berlin A.M."/>
            <person name="Chapman S.B."/>
            <person name="Gainer-Dewar J."/>
            <person name="Goldberg J."/>
            <person name="Griggs A."/>
            <person name="Gujja S."/>
            <person name="Hansen M."/>
            <person name="Howarth C."/>
            <person name="Imamovic A."/>
            <person name="Ireland A."/>
            <person name="Larimer J."/>
            <person name="McCowan C."/>
            <person name="Murphy C."/>
            <person name="Pearson M."/>
            <person name="Poon T.W."/>
            <person name="Priest M."/>
            <person name="Roberts A."/>
            <person name="Saif S."/>
            <person name="Shea T."/>
            <person name="Sisk P."/>
            <person name="Sykes S."/>
            <person name="Wortman J."/>
            <person name="Nusbaum C."/>
            <person name="Birren B."/>
        </authorList>
    </citation>
    <scope>NUCLEOTIDE SEQUENCE [LARGE SCALE GENOMIC DNA]</scope>
    <source>
        <strain evidence="5">WRAIR2</strain>
    </source>
</reference>
<evidence type="ECO:0000313" key="5">
    <source>
        <dbReference type="Proteomes" id="UP000075884"/>
    </source>
</evidence>
<dbReference type="InterPro" id="IPR025066">
    <property type="entry name" value="CCDC174-like"/>
</dbReference>
<dbReference type="Pfam" id="PF25449">
    <property type="entry name" value="CCDC174_GRSR"/>
    <property type="match status" value="1"/>
</dbReference>
<feature type="compositionally biased region" description="Basic and acidic residues" evidence="2">
    <location>
        <begin position="41"/>
        <end position="58"/>
    </location>
</feature>
<dbReference type="STRING" id="7168.A0A182NQR2"/>
<evidence type="ECO:0000256" key="2">
    <source>
        <dbReference type="SAM" id="MobiDB-lite"/>
    </source>
</evidence>
<dbReference type="Proteomes" id="UP000075884">
    <property type="component" value="Unassembled WGS sequence"/>
</dbReference>